<keyword evidence="7" id="KW-0067">ATP-binding</keyword>
<evidence type="ECO:0000259" key="4">
    <source>
        <dbReference type="Pfam" id="PF00005"/>
    </source>
</evidence>
<protein>
    <recommendedName>
        <fullName evidence="1">RNA-directed DNA polymerase</fullName>
        <ecNumber evidence="1">2.7.7.49</ecNumber>
    </recommendedName>
</protein>
<dbReference type="CDD" id="cd01647">
    <property type="entry name" value="RT_LTR"/>
    <property type="match status" value="1"/>
</dbReference>
<evidence type="ECO:0000259" key="6">
    <source>
        <dbReference type="Pfam" id="PF17921"/>
    </source>
</evidence>
<dbReference type="PANTHER" id="PTHR37984">
    <property type="entry name" value="PROTEIN CBG26694"/>
    <property type="match status" value="1"/>
</dbReference>
<comment type="caution">
    <text evidence="7">The sequence shown here is derived from an EMBL/GenBank/DDBJ whole genome shotgun (WGS) entry which is preliminary data.</text>
</comment>
<keyword evidence="3" id="KW-0472">Membrane</keyword>
<dbReference type="STRING" id="151549.A0A4C1XNQ6"/>
<keyword evidence="8" id="KW-1185">Reference proteome</keyword>
<evidence type="ECO:0000256" key="1">
    <source>
        <dbReference type="ARBA" id="ARBA00012493"/>
    </source>
</evidence>
<dbReference type="InterPro" id="IPR050951">
    <property type="entry name" value="Retrovirus_Pol_polyprotein"/>
</dbReference>
<dbReference type="PANTHER" id="PTHR37984:SF5">
    <property type="entry name" value="PROTEIN NYNRIN-LIKE"/>
    <property type="match status" value="1"/>
</dbReference>
<reference evidence="7 8" key="1">
    <citation type="journal article" date="2019" name="Commun. Biol.">
        <title>The bagworm genome reveals a unique fibroin gene that provides high tensile strength.</title>
        <authorList>
            <person name="Kono N."/>
            <person name="Nakamura H."/>
            <person name="Ohtoshi R."/>
            <person name="Tomita M."/>
            <person name="Numata K."/>
            <person name="Arakawa K."/>
        </authorList>
    </citation>
    <scope>NUCLEOTIDE SEQUENCE [LARGE SCALE GENOMIC DNA]</scope>
</reference>
<keyword evidence="3" id="KW-0812">Transmembrane</keyword>
<dbReference type="Pfam" id="PF00078">
    <property type="entry name" value="RVT_1"/>
    <property type="match status" value="1"/>
</dbReference>
<dbReference type="EMBL" id="BGZK01000905">
    <property type="protein sequence ID" value="GBP64683.1"/>
    <property type="molecule type" value="Genomic_DNA"/>
</dbReference>
<keyword evidence="3" id="KW-1133">Transmembrane helix</keyword>
<dbReference type="GO" id="GO:0003964">
    <property type="term" value="F:RNA-directed DNA polymerase activity"/>
    <property type="evidence" value="ECO:0007669"/>
    <property type="project" value="UniProtKB-EC"/>
</dbReference>
<dbReference type="OrthoDB" id="8061355at2759"/>
<sequence length="615" mass="69066">MLRNGTARRSESCWSSPLHLAPKKESGWRPCGDYRMLNSRTTPDRYPIRHIQDFFHNITGSKVFSTIHWVKAYNQIPVNGEDIPKTAITTRFGLYEFPYMTFGLRNASQTFQRFVDELTRDHKPLCHAFKTRKDKCSPRQYRHLDFISQFSTDIRHISGRDNVVVDTLSRIEQLDNVVDFVKLANAQESDPELEQILKDGSALQLQKIHVPGTKTDLYCDFSTPAQRPFVPISLRRQIFNCLHSLSHPGSNATSKLVAERYVWPGIRKDCRDWTRKYLQCQRTKVVLNDIPSLTNGPAITMLSALLLLYCPSAILFNTCLSYIFDKMDSAQSIMPNITTWVGVIPFILVAVLDTFKWGSDIAFYLHLVFSFLDVMYIPYAIIYYVDRVYMTCNLHGHCTEPTLSSYFTAEIWVLLAAMVVHVPLCSAALLAADRLKSGRRICTKTKPPPPSAPDVEAEFSEAGEDEDVRRERRRASALLQNPSETPPALIVHNLRKEYKVRGTGEGGCCGGGDEGARKAGLARLSLVVDGGEVFGMLGHNGAGKTTTMKIITAEERPTCGAVMLGGQSIDGNPTSAFQMLGYCPQHDALWKNVSIREHIECYAAIRGVSKADTPR</sequence>
<feature type="domain" description="ABC transporter" evidence="4">
    <location>
        <begin position="522"/>
        <end position="602"/>
    </location>
</feature>
<feature type="transmembrane region" description="Helical" evidence="3">
    <location>
        <begin position="411"/>
        <end position="431"/>
    </location>
</feature>
<name>A0A4C1XNQ6_EUMVA</name>
<keyword evidence="7" id="KW-0547">Nucleotide-binding</keyword>
<dbReference type="AlphaFoldDB" id="A0A4C1XNQ6"/>
<dbReference type="SUPFAM" id="SSF56672">
    <property type="entry name" value="DNA/RNA polymerases"/>
    <property type="match status" value="1"/>
</dbReference>
<dbReference type="InterPro" id="IPR043502">
    <property type="entry name" value="DNA/RNA_pol_sf"/>
</dbReference>
<dbReference type="SUPFAM" id="SSF52540">
    <property type="entry name" value="P-loop containing nucleoside triphosphate hydrolases"/>
    <property type="match status" value="1"/>
</dbReference>
<proteinExistence type="predicted"/>
<feature type="transmembrane region" description="Helical" evidence="3">
    <location>
        <begin position="336"/>
        <end position="355"/>
    </location>
</feature>
<dbReference type="GO" id="GO:0016887">
    <property type="term" value="F:ATP hydrolysis activity"/>
    <property type="evidence" value="ECO:0007669"/>
    <property type="project" value="InterPro"/>
</dbReference>
<gene>
    <name evidence="7" type="primary">Abca8a</name>
    <name evidence="7" type="ORF">EVAR_47699_1</name>
</gene>
<feature type="domain" description="Integrase zinc-binding" evidence="6">
    <location>
        <begin position="230"/>
        <end position="284"/>
    </location>
</feature>
<dbReference type="Pfam" id="PF17921">
    <property type="entry name" value="Integrase_H2C2"/>
    <property type="match status" value="1"/>
</dbReference>
<feature type="transmembrane region" description="Helical" evidence="3">
    <location>
        <begin position="302"/>
        <end position="324"/>
    </location>
</feature>
<feature type="compositionally biased region" description="Acidic residues" evidence="2">
    <location>
        <begin position="455"/>
        <end position="466"/>
    </location>
</feature>
<evidence type="ECO:0000256" key="2">
    <source>
        <dbReference type="SAM" id="MobiDB-lite"/>
    </source>
</evidence>
<dbReference type="Proteomes" id="UP000299102">
    <property type="component" value="Unassembled WGS sequence"/>
</dbReference>
<dbReference type="Gene3D" id="3.10.10.10">
    <property type="entry name" value="HIV Type 1 Reverse Transcriptase, subunit A, domain 1"/>
    <property type="match status" value="1"/>
</dbReference>
<feature type="region of interest" description="Disordered" evidence="2">
    <location>
        <begin position="442"/>
        <end position="470"/>
    </location>
</feature>
<dbReference type="Gene3D" id="3.30.70.270">
    <property type="match status" value="1"/>
</dbReference>
<dbReference type="Gene3D" id="1.10.340.70">
    <property type="match status" value="1"/>
</dbReference>
<evidence type="ECO:0000313" key="8">
    <source>
        <dbReference type="Proteomes" id="UP000299102"/>
    </source>
</evidence>
<evidence type="ECO:0000313" key="7">
    <source>
        <dbReference type="EMBL" id="GBP64683.1"/>
    </source>
</evidence>
<dbReference type="InterPro" id="IPR000477">
    <property type="entry name" value="RT_dom"/>
</dbReference>
<dbReference type="EC" id="2.7.7.49" evidence="1"/>
<evidence type="ECO:0000256" key="3">
    <source>
        <dbReference type="SAM" id="Phobius"/>
    </source>
</evidence>
<dbReference type="InterPro" id="IPR041588">
    <property type="entry name" value="Integrase_H2C2"/>
</dbReference>
<organism evidence="7 8">
    <name type="scientific">Eumeta variegata</name>
    <name type="common">Bagworm moth</name>
    <name type="synonym">Eumeta japonica</name>
    <dbReference type="NCBI Taxonomy" id="151549"/>
    <lineage>
        <taxon>Eukaryota</taxon>
        <taxon>Metazoa</taxon>
        <taxon>Ecdysozoa</taxon>
        <taxon>Arthropoda</taxon>
        <taxon>Hexapoda</taxon>
        <taxon>Insecta</taxon>
        <taxon>Pterygota</taxon>
        <taxon>Neoptera</taxon>
        <taxon>Endopterygota</taxon>
        <taxon>Lepidoptera</taxon>
        <taxon>Glossata</taxon>
        <taxon>Ditrysia</taxon>
        <taxon>Tineoidea</taxon>
        <taxon>Psychidae</taxon>
        <taxon>Oiketicinae</taxon>
        <taxon>Eumeta</taxon>
    </lineage>
</organism>
<evidence type="ECO:0000259" key="5">
    <source>
        <dbReference type="Pfam" id="PF00078"/>
    </source>
</evidence>
<feature type="domain" description="Reverse transcriptase" evidence="5">
    <location>
        <begin position="22"/>
        <end position="123"/>
    </location>
</feature>
<feature type="transmembrane region" description="Helical" evidence="3">
    <location>
        <begin position="362"/>
        <end position="385"/>
    </location>
</feature>
<dbReference type="GO" id="GO:0005524">
    <property type="term" value="F:ATP binding"/>
    <property type="evidence" value="ECO:0007669"/>
    <property type="project" value="UniProtKB-KW"/>
</dbReference>
<dbReference type="Pfam" id="PF00005">
    <property type="entry name" value="ABC_tran"/>
    <property type="match status" value="1"/>
</dbReference>
<dbReference type="Gene3D" id="3.40.50.300">
    <property type="entry name" value="P-loop containing nucleotide triphosphate hydrolases"/>
    <property type="match status" value="1"/>
</dbReference>
<dbReference type="InterPro" id="IPR043128">
    <property type="entry name" value="Rev_trsase/Diguanyl_cyclase"/>
</dbReference>
<dbReference type="InterPro" id="IPR003439">
    <property type="entry name" value="ABC_transporter-like_ATP-bd"/>
</dbReference>
<dbReference type="InterPro" id="IPR027417">
    <property type="entry name" value="P-loop_NTPase"/>
</dbReference>
<accession>A0A4C1XNQ6</accession>